<keyword evidence="14" id="KW-0376">Hydrogen peroxide</keyword>
<keyword evidence="4 14" id="KW-0349">Heme</keyword>
<dbReference type="InterPro" id="IPR000823">
    <property type="entry name" value="Peroxidase_pln"/>
</dbReference>
<dbReference type="PROSITE" id="PS00436">
    <property type="entry name" value="PEROXIDASE_2"/>
    <property type="match status" value="1"/>
</dbReference>
<dbReference type="InterPro" id="IPR002016">
    <property type="entry name" value="Haem_peroxidase"/>
</dbReference>
<dbReference type="GO" id="GO:0006950">
    <property type="term" value="P:response to stress"/>
    <property type="evidence" value="ECO:0000318"/>
    <property type="project" value="GO_Central"/>
</dbReference>
<dbReference type="GO" id="GO:0009505">
    <property type="term" value="C:plant-type cell wall"/>
    <property type="evidence" value="ECO:0000318"/>
    <property type="project" value="GO_Central"/>
</dbReference>
<feature type="binding site" evidence="11">
    <location>
        <position position="89"/>
    </location>
    <ligand>
        <name>Ca(2+)</name>
        <dbReference type="ChEBI" id="CHEBI:29108"/>
        <label>1</label>
    </ligand>
</feature>
<evidence type="ECO:0000256" key="12">
    <source>
        <dbReference type="PIRSR" id="PIRSR600823-4"/>
    </source>
</evidence>
<comment type="cofactor">
    <cofactor evidence="11 14">
        <name>Ca(2+)</name>
        <dbReference type="ChEBI" id="CHEBI:29108"/>
    </cofactor>
    <text evidence="11 14">Binds 2 calcium ions per subunit.</text>
</comment>
<feature type="disulfide bond" evidence="13">
    <location>
        <begin position="211"/>
        <end position="239"/>
    </location>
</feature>
<evidence type="ECO:0000313" key="17">
    <source>
        <dbReference type="EMBL" id="PNR55315.1"/>
    </source>
</evidence>
<feature type="binding site" evidence="11">
    <location>
        <position position="205"/>
    </location>
    <ligand>
        <name>Ca(2+)</name>
        <dbReference type="ChEBI" id="CHEBI:29108"/>
        <label>2</label>
    </ligand>
</feature>
<feature type="signal peptide" evidence="14">
    <location>
        <begin position="1"/>
        <end position="32"/>
    </location>
</feature>
<comment type="catalytic activity">
    <reaction evidence="1 14">
        <text>2 a phenolic donor + H2O2 = 2 a phenolic radical donor + 2 H2O</text>
        <dbReference type="Rhea" id="RHEA:56136"/>
        <dbReference type="ChEBI" id="CHEBI:15377"/>
        <dbReference type="ChEBI" id="CHEBI:16240"/>
        <dbReference type="ChEBI" id="CHEBI:139520"/>
        <dbReference type="ChEBI" id="CHEBI:139521"/>
        <dbReference type="EC" id="1.11.1.7"/>
    </reaction>
</comment>
<dbReference type="Gramene" id="Pp3c4_14530V3.2">
    <property type="protein sequence ID" value="Pp3c4_14530V3.2"/>
    <property type="gene ID" value="Pp3c4_14530"/>
</dbReference>
<proteinExistence type="inferred from homology"/>
<dbReference type="GO" id="GO:0004601">
    <property type="term" value="F:peroxidase activity"/>
    <property type="evidence" value="ECO:0000318"/>
    <property type="project" value="GO_Central"/>
</dbReference>
<feature type="binding site" evidence="11">
    <location>
        <position position="83"/>
    </location>
    <ligand>
        <name>Ca(2+)</name>
        <dbReference type="ChEBI" id="CHEBI:29108"/>
        <label>1</label>
    </ligand>
</feature>
<keyword evidence="14" id="KW-0964">Secreted</keyword>
<accession>A0A2K1KNF6</accession>
<evidence type="ECO:0000256" key="13">
    <source>
        <dbReference type="PIRSR" id="PIRSR600823-5"/>
    </source>
</evidence>
<evidence type="ECO:0000256" key="3">
    <source>
        <dbReference type="ARBA" id="ARBA00022559"/>
    </source>
</evidence>
<dbReference type="EnsemblPlants" id="Pp3c4_14520V3.1">
    <property type="protein sequence ID" value="Pp3c4_14520V3.1"/>
    <property type="gene ID" value="Pp3c4_14520"/>
</dbReference>
<reference evidence="16 19" key="2">
    <citation type="journal article" date="2018" name="Plant J.">
        <title>The Physcomitrella patens chromosome-scale assembly reveals moss genome structure and evolution.</title>
        <authorList>
            <person name="Lang D."/>
            <person name="Ullrich K.K."/>
            <person name="Murat F."/>
            <person name="Fuchs J."/>
            <person name="Jenkins J."/>
            <person name="Haas F.B."/>
            <person name="Piednoel M."/>
            <person name="Gundlach H."/>
            <person name="Van Bel M."/>
            <person name="Meyberg R."/>
            <person name="Vives C."/>
            <person name="Morata J."/>
            <person name="Symeonidi A."/>
            <person name="Hiss M."/>
            <person name="Muchero W."/>
            <person name="Kamisugi Y."/>
            <person name="Saleh O."/>
            <person name="Blanc G."/>
            <person name="Decker E.L."/>
            <person name="van Gessel N."/>
            <person name="Grimwood J."/>
            <person name="Hayes R.D."/>
            <person name="Graham S.W."/>
            <person name="Gunter L.E."/>
            <person name="McDaniel S.F."/>
            <person name="Hoernstein S.N.W."/>
            <person name="Larsson A."/>
            <person name="Li F.W."/>
            <person name="Perroud P.F."/>
            <person name="Phillips J."/>
            <person name="Ranjan P."/>
            <person name="Rokshar D.S."/>
            <person name="Rothfels C.J."/>
            <person name="Schneider L."/>
            <person name="Shu S."/>
            <person name="Stevenson D.W."/>
            <person name="Thummler F."/>
            <person name="Tillich M."/>
            <person name="Villarreal Aguilar J.C."/>
            <person name="Widiez T."/>
            <person name="Wong G.K."/>
            <person name="Wymore A."/>
            <person name="Zhang Y."/>
            <person name="Zimmer A.D."/>
            <person name="Quatrano R.S."/>
            <person name="Mayer K.F.X."/>
            <person name="Goodstein D."/>
            <person name="Casacuberta J.M."/>
            <person name="Vandepoele K."/>
            <person name="Reski R."/>
            <person name="Cuming A.C."/>
            <person name="Tuskan G.A."/>
            <person name="Maumus F."/>
            <person name="Salse J."/>
            <person name="Schmutz J."/>
            <person name="Rensing S.A."/>
        </authorList>
    </citation>
    <scope>NUCLEOTIDE SEQUENCE [LARGE SCALE GENOMIC DNA]</scope>
    <source>
        <strain evidence="18 19">cv. Gransden 2004</strain>
    </source>
</reference>
<comment type="subcellular location">
    <subcellularLocation>
        <location evidence="14">Secreted</location>
    </subcellularLocation>
</comment>
<dbReference type="EMBL" id="ABEU02000004">
    <property type="protein sequence ID" value="PNR55315.1"/>
    <property type="molecule type" value="Genomic_DNA"/>
</dbReference>
<keyword evidence="6 14" id="KW-0560">Oxidoreductase</keyword>
<evidence type="ECO:0000256" key="11">
    <source>
        <dbReference type="PIRSR" id="PIRSR600823-3"/>
    </source>
</evidence>
<comment type="cofactor">
    <cofactor evidence="11 14">
        <name>heme b</name>
        <dbReference type="ChEBI" id="CHEBI:60344"/>
    </cofactor>
    <text evidence="11 14">Binds 1 heme b (iron(II)-protoporphyrin IX) group per subunit.</text>
</comment>
<dbReference type="STRING" id="3218.A0A2K1KNF6"/>
<dbReference type="InterPro" id="IPR019793">
    <property type="entry name" value="Peroxidases_heam-ligand_BS"/>
</dbReference>
<dbReference type="InterPro" id="IPR033905">
    <property type="entry name" value="Secretory_peroxidase"/>
</dbReference>
<feature type="domain" description="Plant heme peroxidase family profile" evidence="15">
    <location>
        <begin position="36"/>
        <end position="335"/>
    </location>
</feature>
<evidence type="ECO:0000313" key="16">
    <source>
        <dbReference type="EMBL" id="PNR55314.1"/>
    </source>
</evidence>
<dbReference type="InterPro" id="IPR010255">
    <property type="entry name" value="Haem_peroxidase_sf"/>
</dbReference>
<dbReference type="PROSITE" id="PS00435">
    <property type="entry name" value="PEROXIDASE_1"/>
    <property type="match status" value="1"/>
</dbReference>
<feature type="binding site" evidence="11">
    <location>
        <position position="257"/>
    </location>
    <ligand>
        <name>Ca(2+)</name>
        <dbReference type="ChEBI" id="CHEBI:29108"/>
        <label>2</label>
    </ligand>
</feature>
<dbReference type="AlphaFoldDB" id="A0A2K1KNF6"/>
<keyword evidence="11 14" id="KW-0106">Calcium</keyword>
<feature type="binding site" evidence="10">
    <location>
        <position position="174"/>
    </location>
    <ligand>
        <name>substrate</name>
    </ligand>
</feature>
<dbReference type="PRINTS" id="PR00461">
    <property type="entry name" value="PLPEROXIDASE"/>
</dbReference>
<dbReference type="PANTHER" id="PTHR31517:SF48">
    <property type="entry name" value="PEROXIDASE 16-RELATED"/>
    <property type="match status" value="1"/>
</dbReference>
<feature type="binding site" evidence="11">
    <location>
        <position position="85"/>
    </location>
    <ligand>
        <name>Ca(2+)</name>
        <dbReference type="ChEBI" id="CHEBI:29108"/>
        <label>1</label>
    </ligand>
</feature>
<gene>
    <name evidence="18" type="primary">LOC112280862</name>
    <name evidence="16" type="ORF">PHYPA_006210</name>
    <name evidence="17" type="ORF">PHYPA_006211</name>
</gene>
<evidence type="ECO:0000256" key="1">
    <source>
        <dbReference type="ARBA" id="ARBA00000189"/>
    </source>
</evidence>
<dbReference type="PANTHER" id="PTHR31517">
    <property type="match status" value="1"/>
</dbReference>
<keyword evidence="3 14" id="KW-0575">Peroxidase</keyword>
<keyword evidence="19" id="KW-1185">Reference proteome</keyword>
<keyword evidence="8 13" id="KW-1015">Disulfide bond</keyword>
<reference evidence="16 19" key="1">
    <citation type="journal article" date="2008" name="Science">
        <title>The Physcomitrella genome reveals evolutionary insights into the conquest of land by plants.</title>
        <authorList>
            <person name="Rensing S."/>
            <person name="Lang D."/>
            <person name="Zimmer A."/>
            <person name="Terry A."/>
            <person name="Salamov A."/>
            <person name="Shapiro H."/>
            <person name="Nishiyama T."/>
            <person name="Perroud P.-F."/>
            <person name="Lindquist E."/>
            <person name="Kamisugi Y."/>
            <person name="Tanahashi T."/>
            <person name="Sakakibara K."/>
            <person name="Fujita T."/>
            <person name="Oishi K."/>
            <person name="Shin-I T."/>
            <person name="Kuroki Y."/>
            <person name="Toyoda A."/>
            <person name="Suzuki Y."/>
            <person name="Hashimoto A."/>
            <person name="Yamaguchi K."/>
            <person name="Sugano A."/>
            <person name="Kohara Y."/>
            <person name="Fujiyama A."/>
            <person name="Anterola A."/>
            <person name="Aoki S."/>
            <person name="Ashton N."/>
            <person name="Barbazuk W.B."/>
            <person name="Barker E."/>
            <person name="Bennetzen J."/>
            <person name="Bezanilla M."/>
            <person name="Blankenship R."/>
            <person name="Cho S.H."/>
            <person name="Dutcher S."/>
            <person name="Estelle M."/>
            <person name="Fawcett J.A."/>
            <person name="Gundlach H."/>
            <person name="Hanada K."/>
            <person name="Heyl A."/>
            <person name="Hicks K.A."/>
            <person name="Hugh J."/>
            <person name="Lohr M."/>
            <person name="Mayer K."/>
            <person name="Melkozernov A."/>
            <person name="Murata T."/>
            <person name="Nelson D."/>
            <person name="Pils B."/>
            <person name="Prigge M."/>
            <person name="Reiss B."/>
            <person name="Renner T."/>
            <person name="Rombauts S."/>
            <person name="Rushton P."/>
            <person name="Sanderfoot A."/>
            <person name="Schween G."/>
            <person name="Shiu S.-H."/>
            <person name="Stueber K."/>
            <person name="Theodoulou F.L."/>
            <person name="Tu H."/>
            <person name="Van de Peer Y."/>
            <person name="Verrier P.J."/>
            <person name="Waters E."/>
            <person name="Wood A."/>
            <person name="Yang L."/>
            <person name="Cove D."/>
            <person name="Cuming A."/>
            <person name="Hasebe M."/>
            <person name="Lucas S."/>
            <person name="Mishler D.B."/>
            <person name="Reski R."/>
            <person name="Grigoriev I."/>
            <person name="Quatrano R.S."/>
            <person name="Boore J.L."/>
        </authorList>
    </citation>
    <scope>NUCLEOTIDE SEQUENCE [LARGE SCALE GENOMIC DNA]</scope>
    <source>
        <strain evidence="18 19">cv. Gransden 2004</strain>
    </source>
</reference>
<evidence type="ECO:0000256" key="9">
    <source>
        <dbReference type="PIRSR" id="PIRSR600823-1"/>
    </source>
</evidence>
<feature type="binding site" evidence="11">
    <location>
        <position position="265"/>
    </location>
    <ligand>
        <name>Ca(2+)</name>
        <dbReference type="ChEBI" id="CHEBI:29108"/>
        <label>2</label>
    </ligand>
</feature>
<dbReference type="GO" id="GO:0042744">
    <property type="term" value="P:hydrogen peroxide catabolic process"/>
    <property type="evidence" value="ECO:0007669"/>
    <property type="project" value="UniProtKB-KW"/>
</dbReference>
<feature type="site" description="Transition state stabilizer" evidence="12">
    <location>
        <position position="75"/>
    </location>
</feature>
<dbReference type="PRINTS" id="PR00458">
    <property type="entry name" value="PEROXIDASE"/>
</dbReference>
<feature type="binding site" description="axial binding residue" evidence="11">
    <location>
        <position position="204"/>
    </location>
    <ligand>
        <name>heme b</name>
        <dbReference type="ChEBI" id="CHEBI:60344"/>
    </ligand>
    <ligandPart>
        <name>Fe</name>
        <dbReference type="ChEBI" id="CHEBI:18248"/>
    </ligandPart>
</feature>
<evidence type="ECO:0000256" key="2">
    <source>
        <dbReference type="ARBA" id="ARBA00006873"/>
    </source>
</evidence>
<feature type="active site" description="Proton acceptor" evidence="9">
    <location>
        <position position="79"/>
    </location>
</feature>
<protein>
    <recommendedName>
        <fullName evidence="14">Peroxidase</fullName>
        <ecNumber evidence="14">1.11.1.7</ecNumber>
    </recommendedName>
</protein>
<comment type="function">
    <text evidence="14">Removal of H(2)O(2), oxidation of toxic reductants, biosynthesis and degradation of lignin, suberization, auxin catabolism, response to environmental stresses such as wounding, pathogen attack and oxidative stress.</text>
</comment>
<dbReference type="CDD" id="cd00693">
    <property type="entry name" value="secretory_peroxidase"/>
    <property type="match status" value="1"/>
</dbReference>
<dbReference type="GeneID" id="112280862"/>
<dbReference type="Gene3D" id="1.10.420.10">
    <property type="entry name" value="Peroxidase, domain 2"/>
    <property type="match status" value="1"/>
</dbReference>
<comment type="similarity">
    <text evidence="2">Belongs to the peroxidase family. Ascorbate peroxidase subfamily.</text>
</comment>
<dbReference type="Gene3D" id="1.10.520.10">
    <property type="match status" value="1"/>
</dbReference>
<evidence type="ECO:0000256" key="14">
    <source>
        <dbReference type="RuleBase" id="RU362060"/>
    </source>
</evidence>
<dbReference type="GO" id="GO:0006979">
    <property type="term" value="P:response to oxidative stress"/>
    <property type="evidence" value="ECO:0007669"/>
    <property type="project" value="UniProtKB-UniRule"/>
</dbReference>
<dbReference type="RefSeq" id="XP_024372519.1">
    <property type="nucleotide sequence ID" value="XM_024516751.2"/>
</dbReference>
<keyword evidence="14" id="KW-0732">Signal</keyword>
<dbReference type="Gramene" id="Pp3c4_14520V3.1">
    <property type="protein sequence ID" value="Pp3c4_14520V3.1"/>
    <property type="gene ID" value="Pp3c4_14520"/>
</dbReference>
<dbReference type="PROSITE" id="PS50873">
    <property type="entry name" value="PEROXIDASE_4"/>
    <property type="match status" value="1"/>
</dbReference>
<dbReference type="SUPFAM" id="SSF48113">
    <property type="entry name" value="Heme-dependent peroxidases"/>
    <property type="match status" value="1"/>
</dbReference>
<dbReference type="Proteomes" id="UP000006727">
    <property type="component" value="Chromosome 4"/>
</dbReference>
<keyword evidence="5 11" id="KW-0479">Metal-binding</keyword>
<feature type="binding site" evidence="11">
    <location>
        <position position="80"/>
    </location>
    <ligand>
        <name>Ca(2+)</name>
        <dbReference type="ChEBI" id="CHEBI:29108"/>
        <label>1</label>
    </ligand>
</feature>
<dbReference type="PaxDb" id="3218-PP1S219_6V6.1"/>
<dbReference type="EMBL" id="ABEU02000004">
    <property type="protein sequence ID" value="PNR55314.1"/>
    <property type="molecule type" value="Genomic_DNA"/>
</dbReference>
<dbReference type="Gramene" id="Pp3c4_14520V3.2">
    <property type="protein sequence ID" value="Pp3c4_14520V3.2"/>
    <property type="gene ID" value="Pp3c4_14520"/>
</dbReference>
<feature type="binding site" evidence="11">
    <location>
        <position position="98"/>
    </location>
    <ligand>
        <name>Ca(2+)</name>
        <dbReference type="ChEBI" id="CHEBI:29108"/>
        <label>1</label>
    </ligand>
</feature>
<evidence type="ECO:0000256" key="10">
    <source>
        <dbReference type="PIRSR" id="PIRSR600823-2"/>
    </source>
</evidence>
<evidence type="ECO:0000313" key="18">
    <source>
        <dbReference type="EnsemblPlants" id="Pp3c4_14520V3.1"/>
    </source>
</evidence>
<dbReference type="FunFam" id="1.10.420.10:FF:000001">
    <property type="entry name" value="Peroxidase"/>
    <property type="match status" value="1"/>
</dbReference>
<organism evidence="16">
    <name type="scientific">Physcomitrium patens</name>
    <name type="common">Spreading-leaved earth moss</name>
    <name type="synonym">Physcomitrella patens</name>
    <dbReference type="NCBI Taxonomy" id="3218"/>
    <lineage>
        <taxon>Eukaryota</taxon>
        <taxon>Viridiplantae</taxon>
        <taxon>Streptophyta</taxon>
        <taxon>Embryophyta</taxon>
        <taxon>Bryophyta</taxon>
        <taxon>Bryophytina</taxon>
        <taxon>Bryopsida</taxon>
        <taxon>Funariidae</taxon>
        <taxon>Funariales</taxon>
        <taxon>Funariaceae</taxon>
        <taxon>Physcomitrium</taxon>
    </lineage>
</organism>
<dbReference type="OMA" id="IRARCNV"/>
<evidence type="ECO:0000313" key="19">
    <source>
        <dbReference type="Proteomes" id="UP000006727"/>
    </source>
</evidence>
<dbReference type="GO" id="GO:0046872">
    <property type="term" value="F:metal ion binding"/>
    <property type="evidence" value="ECO:0007669"/>
    <property type="project" value="UniProtKB-UniRule"/>
</dbReference>
<dbReference type="EnsemblPlants" id="Pp3c4_14530V3.1">
    <property type="protein sequence ID" value="Pp3c4_14530V3.1"/>
    <property type="gene ID" value="Pp3c4_14530"/>
</dbReference>
<dbReference type="EnsemblPlants" id="Pp3c4_14530V3.2">
    <property type="protein sequence ID" value="Pp3c4_14530V3.2"/>
    <property type="gene ID" value="Pp3c4_14530"/>
</dbReference>
<dbReference type="GO" id="GO:0140825">
    <property type="term" value="F:lactoperoxidase activity"/>
    <property type="evidence" value="ECO:0007669"/>
    <property type="project" value="UniProtKB-EC"/>
</dbReference>
<evidence type="ECO:0000256" key="7">
    <source>
        <dbReference type="ARBA" id="ARBA00023004"/>
    </source>
</evidence>
<keyword evidence="7 11" id="KW-0408">Iron</keyword>
<feature type="disulfide bond" evidence="13">
    <location>
        <begin position="132"/>
        <end position="331"/>
    </location>
</feature>
<dbReference type="Gramene" id="Pp3c4_14530V3.1">
    <property type="protein sequence ID" value="Pp3c4_14530V3.1"/>
    <property type="gene ID" value="Pp3c4_14530"/>
</dbReference>
<dbReference type="GO" id="GO:0020037">
    <property type="term" value="F:heme binding"/>
    <property type="evidence" value="ECO:0007669"/>
    <property type="project" value="UniProtKB-UniRule"/>
</dbReference>
<comment type="similarity">
    <text evidence="14">Belongs to the peroxidase family. Classical plant (class III) peroxidase subfamily.</text>
</comment>
<feature type="disulfide bond" evidence="13">
    <location>
        <begin position="81"/>
        <end position="86"/>
    </location>
</feature>
<dbReference type="Pfam" id="PF00141">
    <property type="entry name" value="peroxidase"/>
    <property type="match status" value="1"/>
</dbReference>
<evidence type="ECO:0000256" key="4">
    <source>
        <dbReference type="ARBA" id="ARBA00022617"/>
    </source>
</evidence>
<evidence type="ECO:0000256" key="8">
    <source>
        <dbReference type="ARBA" id="ARBA00023157"/>
    </source>
</evidence>
<dbReference type="GO" id="GO:0005576">
    <property type="term" value="C:extracellular region"/>
    <property type="evidence" value="ECO:0007669"/>
    <property type="project" value="UniProtKB-SubCell"/>
</dbReference>
<evidence type="ECO:0000259" key="15">
    <source>
        <dbReference type="PROSITE" id="PS50873"/>
    </source>
</evidence>
<evidence type="ECO:0000256" key="5">
    <source>
        <dbReference type="ARBA" id="ARBA00022723"/>
    </source>
</evidence>
<reference evidence="18" key="3">
    <citation type="submission" date="2020-12" db="UniProtKB">
        <authorList>
            <consortium name="EnsemblPlants"/>
        </authorList>
    </citation>
    <scope>IDENTIFICATION</scope>
</reference>
<feature type="chain" id="PRO_5014205006" description="Peroxidase" evidence="14">
    <location>
        <begin position="33"/>
        <end position="336"/>
    </location>
</feature>
<feature type="disulfide bond" evidence="13">
    <location>
        <begin position="46"/>
        <end position="126"/>
    </location>
</feature>
<name>A0A2K1KNF6_PHYPA</name>
<dbReference type="InterPro" id="IPR019794">
    <property type="entry name" value="Peroxidases_AS"/>
</dbReference>
<dbReference type="EnsemblPlants" id="Pp3c4_14520V3.2">
    <property type="protein sequence ID" value="Pp3c4_14520V3.2"/>
    <property type="gene ID" value="Pp3c4_14520"/>
</dbReference>
<sequence>MAAFDPMGASKLQVLLMTVAVAMFFLSGEVEANSYNLRPNYYSGKCGKYDVESIIYNEIAKAFQQDNGVAPGLVRMAFHDCFVRGCDASLLLDIPNSEKTATINLGLRASAFNAIDAAKTAVESVCPGVVSCADVLQYATRDSVLLTKGKGWTVYGGRRDGTVSNAADPPNNLPVPTMTPTQMIPLFAGKGLSADDLVALSGSHTIGIAHCIFVNPRIYGNNTDPTIPADFLASLKSQCPADSVTTNPPVGAPINLDRVSPTKFDSQYFQNIIDRKGLLTSDQSLLDDSRTRGAVYKNSGNFFNSEFGRAMQAMAGIGVLTGNEGQIRTNCRAVNP</sequence>
<evidence type="ECO:0000256" key="6">
    <source>
        <dbReference type="ARBA" id="ARBA00023002"/>
    </source>
</evidence>
<feature type="binding site" evidence="11">
    <location>
        <position position="87"/>
    </location>
    <ligand>
        <name>Ca(2+)</name>
        <dbReference type="ChEBI" id="CHEBI:29108"/>
        <label>1</label>
    </ligand>
</feature>
<dbReference type="OrthoDB" id="2113341at2759"/>
<dbReference type="EC" id="1.11.1.7" evidence="14"/>